<dbReference type="RefSeq" id="WP_378574780.1">
    <property type="nucleotide sequence ID" value="NZ_JBHSFQ010000012.1"/>
</dbReference>
<evidence type="ECO:0000256" key="1">
    <source>
        <dbReference type="ARBA" id="ARBA00023125"/>
    </source>
</evidence>
<evidence type="ECO:0000313" key="6">
    <source>
        <dbReference type="EMBL" id="MFC4563056.1"/>
    </source>
</evidence>
<dbReference type="PANTHER" id="PTHR41251">
    <property type="entry name" value="NON-HOMOLOGOUS END JOINING PROTEIN KU"/>
    <property type="match status" value="1"/>
</dbReference>
<protein>
    <recommendedName>
        <fullName evidence="3">Non-homologous end joining protein Ku</fullName>
    </recommendedName>
</protein>
<dbReference type="PANTHER" id="PTHR41251:SF1">
    <property type="entry name" value="NON-HOMOLOGOUS END JOINING PROTEIN KU"/>
    <property type="match status" value="1"/>
</dbReference>
<evidence type="ECO:0000313" key="7">
    <source>
        <dbReference type="Proteomes" id="UP001595923"/>
    </source>
</evidence>
<comment type="subunit">
    <text evidence="3">Homodimer. Interacts with LigD.</text>
</comment>
<dbReference type="Pfam" id="PF02735">
    <property type="entry name" value="Ku"/>
    <property type="match status" value="1"/>
</dbReference>
<dbReference type="InterPro" id="IPR009187">
    <property type="entry name" value="Prok_Ku"/>
</dbReference>
<keyword evidence="3" id="KW-0227">DNA damage</keyword>
<feature type="region of interest" description="Disordered" evidence="4">
    <location>
        <begin position="254"/>
        <end position="327"/>
    </location>
</feature>
<comment type="similarity">
    <text evidence="3">Belongs to the prokaryotic Ku family.</text>
</comment>
<evidence type="ECO:0000259" key="5">
    <source>
        <dbReference type="SMART" id="SM00559"/>
    </source>
</evidence>
<dbReference type="EMBL" id="JBHSFQ010000012">
    <property type="protein sequence ID" value="MFC4563056.1"/>
    <property type="molecule type" value="Genomic_DNA"/>
</dbReference>
<dbReference type="Proteomes" id="UP001595923">
    <property type="component" value="Unassembled WGS sequence"/>
</dbReference>
<feature type="compositionally biased region" description="Basic residues" evidence="4">
    <location>
        <begin position="318"/>
        <end position="327"/>
    </location>
</feature>
<feature type="domain" description="Ku" evidence="5">
    <location>
        <begin position="53"/>
        <end position="184"/>
    </location>
</feature>
<evidence type="ECO:0000256" key="3">
    <source>
        <dbReference type="HAMAP-Rule" id="MF_01875"/>
    </source>
</evidence>
<keyword evidence="3" id="KW-0234">DNA repair</keyword>
<dbReference type="NCBIfam" id="TIGR02772">
    <property type="entry name" value="Ku_bact"/>
    <property type="match status" value="1"/>
</dbReference>
<keyword evidence="2 3" id="KW-0233">DNA recombination</keyword>
<dbReference type="InterPro" id="IPR016194">
    <property type="entry name" value="SPOC-like_C_dom_sf"/>
</dbReference>
<organism evidence="6 7">
    <name type="scientific">Nocardiopsis mangrovi</name>
    <dbReference type="NCBI Taxonomy" id="1179818"/>
    <lineage>
        <taxon>Bacteria</taxon>
        <taxon>Bacillati</taxon>
        <taxon>Actinomycetota</taxon>
        <taxon>Actinomycetes</taxon>
        <taxon>Streptosporangiales</taxon>
        <taxon>Nocardiopsidaceae</taxon>
        <taxon>Nocardiopsis</taxon>
    </lineage>
</organism>
<dbReference type="CDD" id="cd00789">
    <property type="entry name" value="KU_like"/>
    <property type="match status" value="1"/>
</dbReference>
<comment type="function">
    <text evidence="3">With LigD forms a non-homologous end joining (NHEJ) DNA repair enzyme, which repairs dsDNA breaks with reduced fidelity. Binds linear dsDNA with 5'- and 3'- overhangs but not closed circular dsDNA nor ssDNA. Recruits and stimulates the ligase activity of LigD.</text>
</comment>
<keyword evidence="1 3" id="KW-0238">DNA-binding</keyword>
<proteinExistence type="inferred from homology"/>
<evidence type="ECO:0000256" key="2">
    <source>
        <dbReference type="ARBA" id="ARBA00023172"/>
    </source>
</evidence>
<keyword evidence="7" id="KW-1185">Reference proteome</keyword>
<dbReference type="PIRSF" id="PIRSF006493">
    <property type="entry name" value="Prok_Ku"/>
    <property type="match status" value="1"/>
</dbReference>
<accession>A0ABV9DVY0</accession>
<reference evidence="7" key="1">
    <citation type="journal article" date="2019" name="Int. J. Syst. Evol. Microbiol.">
        <title>The Global Catalogue of Microorganisms (GCM) 10K type strain sequencing project: providing services to taxonomists for standard genome sequencing and annotation.</title>
        <authorList>
            <consortium name="The Broad Institute Genomics Platform"/>
            <consortium name="The Broad Institute Genome Sequencing Center for Infectious Disease"/>
            <person name="Wu L."/>
            <person name="Ma J."/>
        </authorList>
    </citation>
    <scope>NUCLEOTIDE SEQUENCE [LARGE SCALE GENOMIC DNA]</scope>
    <source>
        <strain evidence="7">XZYJ18</strain>
    </source>
</reference>
<dbReference type="HAMAP" id="MF_01875">
    <property type="entry name" value="Prokaryotic_Ku"/>
    <property type="match status" value="1"/>
</dbReference>
<dbReference type="Gene3D" id="2.40.290.10">
    <property type="match status" value="1"/>
</dbReference>
<evidence type="ECO:0000256" key="4">
    <source>
        <dbReference type="SAM" id="MobiDB-lite"/>
    </source>
</evidence>
<name>A0ABV9DVY0_9ACTN</name>
<dbReference type="SMART" id="SM00559">
    <property type="entry name" value="Ku78"/>
    <property type="match status" value="1"/>
</dbReference>
<gene>
    <name evidence="3" type="primary">ku</name>
    <name evidence="6" type="ORF">ACFO4E_14420</name>
</gene>
<sequence>MASPVWKGSLSFGLVNVPVRLYGATERHGVRFHQFERGTSDRVRYRRVNERTGTEVAPADIVKGANVDDSDEYVVLEPQELETIAPGRSRTLEISAFVPAGSVEPLWYNSTYYLAPDAKTSAKPYNLLCAVLERTERLGVARLVMRERQHLAVIGPQNGVLTLSTLWWADEVRDPEEVLPAIPETDVAGREMELAGQLIESMAEEWRPEDYTDAYQERLGDLIDAKHEGRRLRYRDEGPPKPRTNVVELTEALRASLGGDTGSRKGRGRKAGRDRARAPQQAPPVSEMSKTDLSRLAAEMKVPGRSKMSRAELEKAVSRARRQASAS</sequence>
<dbReference type="SUPFAM" id="SSF100939">
    <property type="entry name" value="SPOC domain-like"/>
    <property type="match status" value="1"/>
</dbReference>
<comment type="caution">
    <text evidence="6">The sequence shown here is derived from an EMBL/GenBank/DDBJ whole genome shotgun (WGS) entry which is preliminary data.</text>
</comment>
<dbReference type="InterPro" id="IPR006164">
    <property type="entry name" value="DNA_bd_Ku70/Ku80"/>
</dbReference>